<dbReference type="InterPro" id="IPR027417">
    <property type="entry name" value="P-loop_NTPase"/>
</dbReference>
<dbReference type="SUPFAM" id="SSF52540">
    <property type="entry name" value="P-loop containing nucleoside triphosphate hydrolases"/>
    <property type="match status" value="2"/>
</dbReference>
<dbReference type="FunFam" id="3.40.50.300:FF:000061">
    <property type="entry name" value="ATPase family, AAA domain-containing 2"/>
    <property type="match status" value="1"/>
</dbReference>
<gene>
    <name evidence="6" type="primary">LOC116290555</name>
</gene>
<dbReference type="OrthoDB" id="27435at2759"/>
<dbReference type="InterPro" id="IPR050168">
    <property type="entry name" value="AAA_ATPase_domain"/>
</dbReference>
<keyword evidence="2" id="KW-0067">ATP-binding</keyword>
<dbReference type="PANTHER" id="PTHR23077">
    <property type="entry name" value="AAA-FAMILY ATPASE"/>
    <property type="match status" value="1"/>
</dbReference>
<dbReference type="FunCoup" id="A0A6P8HLC1">
    <property type="interactions" value="615"/>
</dbReference>
<dbReference type="GO" id="GO:0097352">
    <property type="term" value="P:autophagosome maturation"/>
    <property type="evidence" value="ECO:0007669"/>
    <property type="project" value="TreeGrafter"/>
</dbReference>
<evidence type="ECO:0000256" key="2">
    <source>
        <dbReference type="ARBA" id="ARBA00022840"/>
    </source>
</evidence>
<sequence>MADESTKTEILQCFPCEAKDYNKARCRMDMATMSDLGVIIGSSVRIRTDKFYVYCSVWPREGRARIIQFDSMVSLYFDKTEQRAAKKTLNQTSIAMTDISKLEPIEAAAVKVSLILKDIGDDCSYFSKTILDKRRERKVKMLLQGLTIVKGCVIKPRELRNNESSIYREIYSVTVEETMPIISDAGCVTVSANTTIHVQSVRMGSLFGEGNRFTMAGMDEASKILKEMLKYPFEYPESFAHLDLECPKGILLQGAPGVGKTLLVRTVTDDCNAQLITVNGTDVFGPHSGESEENLRKVFEKARVASKSGPCVLFIDEIDALCPKRGTSGSEEENRIVAQLLTLMDGVDNNRGRLVVIGATNRPNAIDSALRRPGRFDREVVIGVPSPLNRLAILQVHTRNLQLDEDVNLAHLAEITVGYVGADLASLCREAAIAAMKRTFQEEGGPSLSLQKGFAKASSVKMTDFQLAMCHIVPSTHRGMEGLVSLHPISWQSIGGLHQVKQALMQAIEWPLKYPEAFSRLGLQRPRGVMLYGPPGCCKTTLVRAVASSCHCTFLSLSCAQLYSPYVGDAERMIREIFLKARATAPSILFLDELDSLAGKRSEKDSSGPQTRLLASLLNEMDGVGVSANIYGSDHDRNSKQTSENKISQDGEGKCDTGNVKEMSEKSNENIFESNPENSKLDLKEDSGEDTNDGRKQRLSKLQNVKDLILVAATNRPGAIDEALLRPGRIDRIIYVPPPNQDARLEILKVLTRASPVSDDVSLKNIAENTEMFSGADLENLLREAALFALEENGMTASNIEQKHFTKALATVKPSLTIEQLNYYKNW</sequence>
<accession>A0A6P8HLC1</accession>
<dbReference type="SMART" id="SM00382">
    <property type="entry name" value="AAA"/>
    <property type="match status" value="2"/>
</dbReference>
<dbReference type="Pfam" id="PF17862">
    <property type="entry name" value="AAA_lid_3"/>
    <property type="match status" value="2"/>
</dbReference>
<dbReference type="Proteomes" id="UP000515163">
    <property type="component" value="Unplaced"/>
</dbReference>
<dbReference type="AlphaFoldDB" id="A0A6P8HLC1"/>
<feature type="domain" description="AAA+ ATPase" evidence="4">
    <location>
        <begin position="246"/>
        <end position="386"/>
    </location>
</feature>
<protein>
    <submittedName>
        <fullName evidence="6">Spermatogenesis-associated protein 5-like protein 1 isoform X1</fullName>
    </submittedName>
</protein>
<dbReference type="PROSITE" id="PS00674">
    <property type="entry name" value="AAA"/>
    <property type="match status" value="2"/>
</dbReference>
<dbReference type="GeneID" id="116290555"/>
<dbReference type="GO" id="GO:0005829">
    <property type="term" value="C:cytosol"/>
    <property type="evidence" value="ECO:0007669"/>
    <property type="project" value="TreeGrafter"/>
</dbReference>
<dbReference type="GO" id="GO:0016887">
    <property type="term" value="F:ATP hydrolysis activity"/>
    <property type="evidence" value="ECO:0007669"/>
    <property type="project" value="InterPro"/>
</dbReference>
<feature type="compositionally biased region" description="Basic and acidic residues" evidence="3">
    <location>
        <begin position="679"/>
        <end position="696"/>
    </location>
</feature>
<dbReference type="KEGG" id="aten:116290555"/>
<dbReference type="FunFam" id="1.10.8.60:FF:000038">
    <property type="entry name" value="spermatogenesis-associated protein 5-like protein 1"/>
    <property type="match status" value="1"/>
</dbReference>
<dbReference type="GO" id="GO:0005634">
    <property type="term" value="C:nucleus"/>
    <property type="evidence" value="ECO:0007669"/>
    <property type="project" value="TreeGrafter"/>
</dbReference>
<feature type="compositionally biased region" description="Polar residues" evidence="3">
    <location>
        <begin position="669"/>
        <end position="678"/>
    </location>
</feature>
<feature type="domain" description="AAA+ ATPase" evidence="4">
    <location>
        <begin position="525"/>
        <end position="740"/>
    </location>
</feature>
<evidence type="ECO:0000313" key="6">
    <source>
        <dbReference type="RefSeq" id="XP_031553472.1"/>
    </source>
</evidence>
<proteinExistence type="predicted"/>
<dbReference type="InterPro" id="IPR003593">
    <property type="entry name" value="AAA+_ATPase"/>
</dbReference>
<dbReference type="Gene3D" id="1.10.8.60">
    <property type="match status" value="2"/>
</dbReference>
<keyword evidence="1" id="KW-0547">Nucleotide-binding</keyword>
<dbReference type="PANTHER" id="PTHR23077:SF194">
    <property type="entry name" value="ATPASE FAMILY GENE 2 PROTEIN HOMOLOG B"/>
    <property type="match status" value="1"/>
</dbReference>
<dbReference type="GO" id="GO:0030970">
    <property type="term" value="P:retrograde protein transport, ER to cytosol"/>
    <property type="evidence" value="ECO:0007669"/>
    <property type="project" value="TreeGrafter"/>
</dbReference>
<dbReference type="GO" id="GO:0005524">
    <property type="term" value="F:ATP binding"/>
    <property type="evidence" value="ECO:0007669"/>
    <property type="project" value="UniProtKB-KW"/>
</dbReference>
<dbReference type="InterPro" id="IPR003960">
    <property type="entry name" value="ATPase_AAA_CS"/>
</dbReference>
<dbReference type="GO" id="GO:0051228">
    <property type="term" value="P:mitotic spindle disassembly"/>
    <property type="evidence" value="ECO:0007669"/>
    <property type="project" value="TreeGrafter"/>
</dbReference>
<evidence type="ECO:0000256" key="1">
    <source>
        <dbReference type="ARBA" id="ARBA00022741"/>
    </source>
</evidence>
<organism evidence="5 6">
    <name type="scientific">Actinia tenebrosa</name>
    <name type="common">Australian red waratah sea anemone</name>
    <dbReference type="NCBI Taxonomy" id="6105"/>
    <lineage>
        <taxon>Eukaryota</taxon>
        <taxon>Metazoa</taxon>
        <taxon>Cnidaria</taxon>
        <taxon>Anthozoa</taxon>
        <taxon>Hexacorallia</taxon>
        <taxon>Actiniaria</taxon>
        <taxon>Actiniidae</taxon>
        <taxon>Actinia</taxon>
    </lineage>
</organism>
<evidence type="ECO:0000256" key="3">
    <source>
        <dbReference type="SAM" id="MobiDB-lite"/>
    </source>
</evidence>
<dbReference type="CDD" id="cd19503">
    <property type="entry name" value="RecA-like_CDC48_NLV2_r1-like"/>
    <property type="match status" value="1"/>
</dbReference>
<dbReference type="RefSeq" id="XP_031553472.1">
    <property type="nucleotide sequence ID" value="XM_031697612.1"/>
</dbReference>
<reference evidence="6" key="1">
    <citation type="submission" date="2025-08" db="UniProtKB">
        <authorList>
            <consortium name="RefSeq"/>
        </authorList>
    </citation>
    <scope>IDENTIFICATION</scope>
    <source>
        <tissue evidence="6">Tentacle</tissue>
    </source>
</reference>
<name>A0A6P8HLC1_ACTTE</name>
<evidence type="ECO:0000313" key="5">
    <source>
        <dbReference type="Proteomes" id="UP000515163"/>
    </source>
</evidence>
<feature type="region of interest" description="Disordered" evidence="3">
    <location>
        <begin position="628"/>
        <end position="699"/>
    </location>
</feature>
<dbReference type="GO" id="GO:0031593">
    <property type="term" value="F:polyubiquitin modification-dependent protein binding"/>
    <property type="evidence" value="ECO:0007669"/>
    <property type="project" value="TreeGrafter"/>
</dbReference>
<dbReference type="InterPro" id="IPR041569">
    <property type="entry name" value="AAA_lid_3"/>
</dbReference>
<evidence type="ECO:0000259" key="4">
    <source>
        <dbReference type="SMART" id="SM00382"/>
    </source>
</evidence>
<dbReference type="InParanoid" id="A0A6P8HLC1"/>
<dbReference type="Gene3D" id="3.40.50.300">
    <property type="entry name" value="P-loop containing nucleotide triphosphate hydrolases"/>
    <property type="match status" value="3"/>
</dbReference>
<dbReference type="InterPro" id="IPR003959">
    <property type="entry name" value="ATPase_AAA_core"/>
</dbReference>
<dbReference type="GO" id="GO:0034098">
    <property type="term" value="C:VCP-NPL4-UFD1 AAA ATPase complex"/>
    <property type="evidence" value="ECO:0007669"/>
    <property type="project" value="TreeGrafter"/>
</dbReference>
<dbReference type="Pfam" id="PF00004">
    <property type="entry name" value="AAA"/>
    <property type="match status" value="3"/>
</dbReference>
<keyword evidence="5" id="KW-1185">Reference proteome</keyword>